<dbReference type="RefSeq" id="WP_096580692.1">
    <property type="nucleotide sequence ID" value="NZ_CAWNJS010000001.1"/>
</dbReference>
<dbReference type="KEGG" id="ttq:NIES37_52410"/>
<dbReference type="AlphaFoldDB" id="A0A1Z4N6F4"/>
<proteinExistence type="predicted"/>
<keyword evidence="2" id="KW-1185">Reference proteome</keyword>
<evidence type="ECO:0000313" key="2">
    <source>
        <dbReference type="Proteomes" id="UP000218785"/>
    </source>
</evidence>
<organism evidence="1 2">
    <name type="scientific">Tolypothrix tenuis PCC 7101</name>
    <dbReference type="NCBI Taxonomy" id="231146"/>
    <lineage>
        <taxon>Bacteria</taxon>
        <taxon>Bacillati</taxon>
        <taxon>Cyanobacteriota</taxon>
        <taxon>Cyanophyceae</taxon>
        <taxon>Nostocales</taxon>
        <taxon>Tolypothrichaceae</taxon>
        <taxon>Tolypothrix</taxon>
    </lineage>
</organism>
<protein>
    <submittedName>
        <fullName evidence="1">Uncharacterized protein</fullName>
    </submittedName>
</protein>
<gene>
    <name evidence="1" type="ORF">NIES37_52410</name>
</gene>
<dbReference type="EMBL" id="AP018248">
    <property type="protein sequence ID" value="BAZ01242.1"/>
    <property type="molecule type" value="Genomic_DNA"/>
</dbReference>
<dbReference type="Proteomes" id="UP000218785">
    <property type="component" value="Chromosome"/>
</dbReference>
<evidence type="ECO:0000313" key="1">
    <source>
        <dbReference type="EMBL" id="BAZ01242.1"/>
    </source>
</evidence>
<name>A0A1Z4N6F4_9CYAN</name>
<accession>A0A1Z4N6F4</accession>
<reference evidence="1 2" key="1">
    <citation type="submission" date="2017-06" db="EMBL/GenBank/DDBJ databases">
        <title>Genome sequencing of cyanobaciteial culture collection at National Institute for Environmental Studies (NIES).</title>
        <authorList>
            <person name="Hirose Y."/>
            <person name="Shimura Y."/>
            <person name="Fujisawa T."/>
            <person name="Nakamura Y."/>
            <person name="Kawachi M."/>
        </authorList>
    </citation>
    <scope>NUCLEOTIDE SEQUENCE [LARGE SCALE GENOMIC DNA]</scope>
    <source>
        <strain evidence="1 2">NIES-37</strain>
    </source>
</reference>
<sequence>MPLKIVQNFDSSFSLEPQAQENIYKLLTNETFLNQVAQQLKCEKVEFTELLFQPVPYSLNTPKGMPKEFEKYHGVKEYAIINVPPNFMFNAKIFQPSRLCAIYKIV</sequence>